<dbReference type="InterPro" id="IPR029058">
    <property type="entry name" value="AB_hydrolase_fold"/>
</dbReference>
<keyword evidence="4" id="KW-1185">Reference proteome</keyword>
<comment type="caution">
    <text evidence="3">The sequence shown here is derived from an EMBL/GenBank/DDBJ whole genome shotgun (WGS) entry which is preliminary data.</text>
</comment>
<dbReference type="Proteomes" id="UP000316213">
    <property type="component" value="Unassembled WGS sequence"/>
</dbReference>
<evidence type="ECO:0000256" key="1">
    <source>
        <dbReference type="SAM" id="MobiDB-lite"/>
    </source>
</evidence>
<dbReference type="SUPFAM" id="SSF53474">
    <property type="entry name" value="alpha/beta-Hydrolases"/>
    <property type="match status" value="1"/>
</dbReference>
<feature type="region of interest" description="Disordered" evidence="1">
    <location>
        <begin position="1"/>
        <end position="34"/>
    </location>
</feature>
<evidence type="ECO:0000313" key="3">
    <source>
        <dbReference type="EMBL" id="TWT89295.1"/>
    </source>
</evidence>
<dbReference type="GO" id="GO:0006629">
    <property type="term" value="P:lipid metabolic process"/>
    <property type="evidence" value="ECO:0007669"/>
    <property type="project" value="InterPro"/>
</dbReference>
<organism evidence="3 4">
    <name type="scientific">Neorhodopirellula pilleata</name>
    <dbReference type="NCBI Taxonomy" id="2714738"/>
    <lineage>
        <taxon>Bacteria</taxon>
        <taxon>Pseudomonadati</taxon>
        <taxon>Planctomycetota</taxon>
        <taxon>Planctomycetia</taxon>
        <taxon>Pirellulales</taxon>
        <taxon>Pirellulaceae</taxon>
        <taxon>Neorhodopirellula</taxon>
    </lineage>
</organism>
<dbReference type="InterPro" id="IPR051218">
    <property type="entry name" value="Sec_MonoDiacylglyc_Lipase"/>
</dbReference>
<feature type="domain" description="Fungal lipase-type" evidence="2">
    <location>
        <begin position="112"/>
        <end position="237"/>
    </location>
</feature>
<gene>
    <name evidence="3" type="ORF">Pla100_56120</name>
</gene>
<reference evidence="3 4" key="1">
    <citation type="submission" date="2019-02" db="EMBL/GenBank/DDBJ databases">
        <title>Deep-cultivation of Planctomycetes and their phenomic and genomic characterization uncovers novel biology.</title>
        <authorList>
            <person name="Wiegand S."/>
            <person name="Jogler M."/>
            <person name="Boedeker C."/>
            <person name="Pinto D."/>
            <person name="Vollmers J."/>
            <person name="Rivas-Marin E."/>
            <person name="Kohn T."/>
            <person name="Peeters S.H."/>
            <person name="Heuer A."/>
            <person name="Rast P."/>
            <person name="Oberbeckmann S."/>
            <person name="Bunk B."/>
            <person name="Jeske O."/>
            <person name="Meyerdierks A."/>
            <person name="Storesund J.E."/>
            <person name="Kallscheuer N."/>
            <person name="Luecker S."/>
            <person name="Lage O.M."/>
            <person name="Pohl T."/>
            <person name="Merkel B.J."/>
            <person name="Hornburger P."/>
            <person name="Mueller R.-W."/>
            <person name="Bruemmer F."/>
            <person name="Labrenz M."/>
            <person name="Spormann A.M."/>
            <person name="Op Den Camp H."/>
            <person name="Overmann J."/>
            <person name="Amann R."/>
            <person name="Jetten M.S.M."/>
            <person name="Mascher T."/>
            <person name="Medema M.H."/>
            <person name="Devos D.P."/>
            <person name="Kaster A.-K."/>
            <person name="Ovreas L."/>
            <person name="Rohde M."/>
            <person name="Galperin M.Y."/>
            <person name="Jogler C."/>
        </authorList>
    </citation>
    <scope>NUCLEOTIDE SEQUENCE [LARGE SCALE GENOMIC DNA]</scope>
    <source>
        <strain evidence="3 4">Pla100</strain>
    </source>
</reference>
<dbReference type="PANTHER" id="PTHR45856:SF24">
    <property type="entry name" value="FUNGAL LIPASE-LIKE DOMAIN-CONTAINING PROTEIN"/>
    <property type="match status" value="1"/>
</dbReference>
<dbReference type="InterPro" id="IPR002921">
    <property type="entry name" value="Fungal_lipase-type"/>
</dbReference>
<feature type="compositionally biased region" description="Polar residues" evidence="1">
    <location>
        <begin position="1"/>
        <end position="27"/>
    </location>
</feature>
<dbReference type="EMBL" id="SJPM01000019">
    <property type="protein sequence ID" value="TWT89295.1"/>
    <property type="molecule type" value="Genomic_DNA"/>
</dbReference>
<dbReference type="Pfam" id="PF01764">
    <property type="entry name" value="Lipase_3"/>
    <property type="match status" value="1"/>
</dbReference>
<accession>A0A5C5ZQC1</accession>
<evidence type="ECO:0000313" key="4">
    <source>
        <dbReference type="Proteomes" id="UP000316213"/>
    </source>
</evidence>
<dbReference type="PANTHER" id="PTHR45856">
    <property type="entry name" value="ALPHA/BETA-HYDROLASES SUPERFAMILY PROTEIN"/>
    <property type="match status" value="1"/>
</dbReference>
<proteinExistence type="predicted"/>
<dbReference type="Gene3D" id="3.40.50.1820">
    <property type="entry name" value="alpha/beta hydrolase"/>
    <property type="match status" value="1"/>
</dbReference>
<sequence length="321" mass="36377">MMDSQTSNTPANPTQATDEQPPRSSVGSYREATGVVHDKNEKPVVVYSEVTGPIMNMTFLQKALLFAELAMVAYNDEREATEAAKLVGFPDVTFFDHDGSQAYRFRNEFDSVIACRGTEPNEWNDIQADANVAAVLAETAGKVHRGFKREVDDLWPMLETALIECRQPVWFCGHSLGGAMATICAGRCFLSHIKSNPSALFTYGSPRVGDRRYINFVKLDHYRFVNNNDIVTRVPPAWMGYRHAGREVYLDRNGNMGPINYIMKRRDRWRGFLKSLRRFRIDHFSDHPLHQYIKPILRAAREEQEALGRGGEAVDATELVN</sequence>
<evidence type="ECO:0000259" key="2">
    <source>
        <dbReference type="Pfam" id="PF01764"/>
    </source>
</evidence>
<protein>
    <submittedName>
        <fullName evidence="3">Lipase (Class 3)</fullName>
    </submittedName>
</protein>
<dbReference type="CDD" id="cd00519">
    <property type="entry name" value="Lipase_3"/>
    <property type="match status" value="1"/>
</dbReference>
<dbReference type="AlphaFoldDB" id="A0A5C5ZQC1"/>
<dbReference type="RefSeq" id="WP_231603670.1">
    <property type="nucleotide sequence ID" value="NZ_SJPM01000019.1"/>
</dbReference>
<name>A0A5C5ZQC1_9BACT</name>